<keyword evidence="2" id="KW-1185">Reference proteome</keyword>
<gene>
    <name evidence="1" type="ordered locus">Shal_3192</name>
</gene>
<dbReference type="HOGENOM" id="CLU_068418_1_0_6"/>
<sequence>MPENNPTWTPKLLTSAAAPNSLIDDTGCPVYGHFDGPVEQLAIDKFAYFNEMDKPASSWSKYFDYKQFQFVSIVTPHFVIGMAIADIRYLGSAFCYLYDIHRNRLIETRWLRPLGMGYQMSSSPMQGLAKIKGAKGGLEFAIEQGVWRIKLDALGIEADLTLHPTALSLPMAMCNPTGYSGWTYTQKHNALNVKGSLLINHEPQPLQRVTAGYDFSAGYMRRETSWRWASINCLTELGSIGLNLAAGVNETGCHENVFWHDGERHLLGPVHFEFIRQRDKTEPVGHWRVYSDNGQIELFFTAQNCRQEKLNLWLLKSNFRQYLGYFDGYIIDNFGQKHLLQAVQGLTEDHFALW</sequence>
<dbReference type="STRING" id="458817.Shal_3192"/>
<dbReference type="eggNOG" id="COG3250">
    <property type="taxonomic scope" value="Bacteria"/>
</dbReference>
<reference evidence="1" key="1">
    <citation type="submission" date="2008-01" db="EMBL/GenBank/DDBJ databases">
        <title>Complete sequence of Shewanella halifaxensis HAW-EB4.</title>
        <authorList>
            <consortium name="US DOE Joint Genome Institute"/>
            <person name="Copeland A."/>
            <person name="Lucas S."/>
            <person name="Lapidus A."/>
            <person name="Glavina del Rio T."/>
            <person name="Dalin E."/>
            <person name="Tice H."/>
            <person name="Bruce D."/>
            <person name="Goodwin L."/>
            <person name="Pitluck S."/>
            <person name="Sims D."/>
            <person name="Brettin T."/>
            <person name="Detter J.C."/>
            <person name="Han C."/>
            <person name="Kuske C.R."/>
            <person name="Schmutz J."/>
            <person name="Larimer F."/>
            <person name="Land M."/>
            <person name="Hauser L."/>
            <person name="Kyrpides N."/>
            <person name="Kim E."/>
            <person name="Zhao J.-S."/>
            <person name="Richardson P."/>
        </authorList>
    </citation>
    <scope>NUCLEOTIDE SEQUENCE [LARGE SCALE GENOMIC DNA]</scope>
    <source>
        <strain evidence="1">HAW-EB4</strain>
    </source>
</reference>
<dbReference type="AlphaFoldDB" id="B0TR08"/>
<dbReference type="Proteomes" id="UP000001317">
    <property type="component" value="Chromosome"/>
</dbReference>
<dbReference type="Pfam" id="PF10974">
    <property type="entry name" value="DUF2804"/>
    <property type="match status" value="1"/>
</dbReference>
<dbReference type="OrthoDB" id="9134802at2"/>
<evidence type="ECO:0000313" key="2">
    <source>
        <dbReference type="Proteomes" id="UP000001317"/>
    </source>
</evidence>
<protein>
    <recommendedName>
        <fullName evidence="3">DUF2804 domain-containing protein</fullName>
    </recommendedName>
</protein>
<dbReference type="InterPro" id="IPR021243">
    <property type="entry name" value="DUF2804"/>
</dbReference>
<evidence type="ECO:0008006" key="3">
    <source>
        <dbReference type="Google" id="ProtNLM"/>
    </source>
</evidence>
<dbReference type="KEGG" id="shl:Shal_3192"/>
<organism evidence="1 2">
    <name type="scientific">Shewanella halifaxensis (strain HAW-EB4)</name>
    <dbReference type="NCBI Taxonomy" id="458817"/>
    <lineage>
        <taxon>Bacteria</taxon>
        <taxon>Pseudomonadati</taxon>
        <taxon>Pseudomonadota</taxon>
        <taxon>Gammaproteobacteria</taxon>
        <taxon>Alteromonadales</taxon>
        <taxon>Shewanellaceae</taxon>
        <taxon>Shewanella</taxon>
    </lineage>
</organism>
<dbReference type="PANTHER" id="PTHR35868">
    <property type="entry name" value="DUF2804 DOMAIN-CONTAINING PROTEIN-RELATED"/>
    <property type="match status" value="1"/>
</dbReference>
<evidence type="ECO:0000313" key="1">
    <source>
        <dbReference type="EMBL" id="ABZ77739.1"/>
    </source>
</evidence>
<dbReference type="EMBL" id="CP000931">
    <property type="protein sequence ID" value="ABZ77739.1"/>
    <property type="molecule type" value="Genomic_DNA"/>
</dbReference>
<name>B0TR08_SHEHH</name>
<dbReference type="RefSeq" id="WP_012278262.1">
    <property type="nucleotide sequence ID" value="NC_010334.1"/>
</dbReference>
<proteinExistence type="predicted"/>
<accession>B0TR08</accession>
<dbReference type="PANTHER" id="PTHR35868:SF4">
    <property type="entry name" value="DUF2804 DOMAIN-CONTAINING PROTEIN"/>
    <property type="match status" value="1"/>
</dbReference>